<dbReference type="Pfam" id="PF05680">
    <property type="entry name" value="ATP-synt_E"/>
    <property type="match status" value="1"/>
</dbReference>
<evidence type="ECO:0000256" key="6">
    <source>
        <dbReference type="ARBA" id="ARBA00022792"/>
    </source>
</evidence>
<evidence type="ECO:0000256" key="11">
    <source>
        <dbReference type="RuleBase" id="RU367005"/>
    </source>
</evidence>
<keyword evidence="4 11" id="KW-0138">CF(0)</keyword>
<comment type="function">
    <text evidence="11">Subunit e, of the mitochondrial membrane ATP synthase complex (F(1)F(0) ATP synthase or Complex V) that produces ATP from ADP in the presence of a proton gradient across the membrane which is generated by electron transport complexes of the respiratory chain. ATP synthase complex consist of a soluble F(1) head domain - the catalytic core - and a membrane F(1) domain - the membrane proton channel. These two domains are linked by a central stalk rotating inside the F(1) region and a stationary peripheral stalk. During catalysis, ATP synthesis in the catalytic domain of F(1) is coupled via a rotary mechanism of the central stalk subunits to proton translocation. In vivo, can only synthesize ATP although its ATP hydrolase activity can be activated artificially in vitro. Part of the complex F(0) domain.</text>
</comment>
<evidence type="ECO:0000256" key="1">
    <source>
        <dbReference type="ARBA" id="ARBA00004273"/>
    </source>
</evidence>
<keyword evidence="5 11" id="KW-0375">Hydrogen ion transport</keyword>
<dbReference type="GeneID" id="92210173"/>
<reference evidence="12 13" key="1">
    <citation type="submission" date="2024-03" db="EMBL/GenBank/DDBJ databases">
        <authorList>
            <person name="Brejova B."/>
        </authorList>
    </citation>
    <scope>NUCLEOTIDE SEQUENCE [LARGE SCALE GENOMIC DNA]</scope>
    <source>
        <strain evidence="12 13">CBS 14171</strain>
    </source>
</reference>
<evidence type="ECO:0000256" key="10">
    <source>
        <dbReference type="ARBA" id="ARBA00023310"/>
    </source>
</evidence>
<evidence type="ECO:0000313" key="13">
    <source>
        <dbReference type="Proteomes" id="UP001497383"/>
    </source>
</evidence>
<evidence type="ECO:0000256" key="2">
    <source>
        <dbReference type="ARBA" id="ARBA00007333"/>
    </source>
</evidence>
<evidence type="ECO:0000256" key="8">
    <source>
        <dbReference type="ARBA" id="ARBA00023128"/>
    </source>
</evidence>
<protein>
    <recommendedName>
        <fullName evidence="11">ATP synthase F(0) complex subunit e, mitochondrial</fullName>
    </recommendedName>
</protein>
<keyword evidence="9" id="KW-0472">Membrane</keyword>
<evidence type="ECO:0000256" key="9">
    <source>
        <dbReference type="ARBA" id="ARBA00023136"/>
    </source>
</evidence>
<dbReference type="EMBL" id="OZ022410">
    <property type="protein sequence ID" value="CAK9441108.1"/>
    <property type="molecule type" value="Genomic_DNA"/>
</dbReference>
<keyword evidence="10 11" id="KW-0066">ATP synthesis</keyword>
<accession>A0ABP0ZRG6</accession>
<dbReference type="RefSeq" id="XP_066831915.1">
    <property type="nucleotide sequence ID" value="XM_066975257.1"/>
</dbReference>
<organism evidence="12 13">
    <name type="scientific">Lodderomyces beijingensis</name>
    <dbReference type="NCBI Taxonomy" id="1775926"/>
    <lineage>
        <taxon>Eukaryota</taxon>
        <taxon>Fungi</taxon>
        <taxon>Dikarya</taxon>
        <taxon>Ascomycota</taxon>
        <taxon>Saccharomycotina</taxon>
        <taxon>Pichiomycetes</taxon>
        <taxon>Debaryomycetaceae</taxon>
        <taxon>Candida/Lodderomyces clade</taxon>
        <taxon>Lodderomyces</taxon>
    </lineage>
</organism>
<evidence type="ECO:0000256" key="4">
    <source>
        <dbReference type="ARBA" id="ARBA00022547"/>
    </source>
</evidence>
<evidence type="ECO:0000313" key="12">
    <source>
        <dbReference type="EMBL" id="CAK9441108.1"/>
    </source>
</evidence>
<keyword evidence="3 11" id="KW-0813">Transport</keyword>
<keyword evidence="6 11" id="KW-0999">Mitochondrion inner membrane</keyword>
<comment type="subunit">
    <text evidence="11">F-type ATPases have 2 components, CF(1) - the catalytic core - and CF(0) - the membrane proton channel. CF(1) and CF(0) have multiple subunits.</text>
</comment>
<dbReference type="InterPro" id="IPR008386">
    <property type="entry name" value="ATP_synth_F0_esu_mt"/>
</dbReference>
<sequence>MSTINILRYSALGLGVVYGAYHRYSLESTYAKQQAAKQWKQEEKLIAEAKALYKKIETPPQPVKPQGNASAINWEDPNLDVGATLESLLAKLD</sequence>
<comment type="subcellular location">
    <subcellularLocation>
        <location evidence="1 11">Mitochondrion inner membrane</location>
    </subcellularLocation>
</comment>
<gene>
    <name evidence="12" type="ORF">LODBEIA_P49770</name>
</gene>
<comment type="similarity">
    <text evidence="2 11">Belongs to the ATPase e subunit family.</text>
</comment>
<name>A0ABP0ZRG6_9ASCO</name>
<keyword evidence="13" id="KW-1185">Reference proteome</keyword>
<evidence type="ECO:0000256" key="7">
    <source>
        <dbReference type="ARBA" id="ARBA00023065"/>
    </source>
</evidence>
<evidence type="ECO:0000256" key="5">
    <source>
        <dbReference type="ARBA" id="ARBA00022781"/>
    </source>
</evidence>
<keyword evidence="7 11" id="KW-0406">Ion transport</keyword>
<dbReference type="Proteomes" id="UP001497383">
    <property type="component" value="Chromosome 6"/>
</dbReference>
<proteinExistence type="inferred from homology"/>
<evidence type="ECO:0000256" key="3">
    <source>
        <dbReference type="ARBA" id="ARBA00022448"/>
    </source>
</evidence>
<keyword evidence="8 11" id="KW-0496">Mitochondrion</keyword>